<dbReference type="Proteomes" id="UP000321436">
    <property type="component" value="Unassembled WGS sequence"/>
</dbReference>
<name>A0A512RJ64_9BACT</name>
<dbReference type="EMBL" id="BKAU01000001">
    <property type="protein sequence ID" value="GEP95761.1"/>
    <property type="molecule type" value="Genomic_DNA"/>
</dbReference>
<organism evidence="1 2">
    <name type="scientific">Chitinophaga cymbidii</name>
    <dbReference type="NCBI Taxonomy" id="1096750"/>
    <lineage>
        <taxon>Bacteria</taxon>
        <taxon>Pseudomonadati</taxon>
        <taxon>Bacteroidota</taxon>
        <taxon>Chitinophagia</taxon>
        <taxon>Chitinophagales</taxon>
        <taxon>Chitinophagaceae</taxon>
        <taxon>Chitinophaga</taxon>
    </lineage>
</organism>
<proteinExistence type="predicted"/>
<gene>
    <name evidence="1" type="ORF">CCY01nite_20210</name>
</gene>
<sequence>MKPYELNPQEQQIVTDAEWILRKNGVIQKAYHLFGALHEAMAAHPVISRFPGEGAQPAKISRGEQYQGLPYVVLDYPRLFSKEDIFACRTFFWWGRFFSTTLHLAGESLEPYRAVLATLQPQLAAGEWFVCVQNDPWQHHFAPEYYQPVAVISTEQWEELVQNKSFVKLAKRFDVLTWGKMIANAVAVYAALLDMLSGREGA</sequence>
<dbReference type="RefSeq" id="WP_146860288.1">
    <property type="nucleotide sequence ID" value="NZ_BKAU01000001.1"/>
</dbReference>
<dbReference type="AlphaFoldDB" id="A0A512RJ64"/>
<evidence type="ECO:0000313" key="1">
    <source>
        <dbReference type="EMBL" id="GEP95761.1"/>
    </source>
</evidence>
<dbReference type="OrthoDB" id="2575320at2"/>
<comment type="caution">
    <text evidence="1">The sequence shown here is derived from an EMBL/GenBank/DDBJ whole genome shotgun (WGS) entry which is preliminary data.</text>
</comment>
<reference evidence="1 2" key="1">
    <citation type="submission" date="2019-07" db="EMBL/GenBank/DDBJ databases">
        <title>Whole genome shotgun sequence of Chitinophaga cymbidii NBRC 109752.</title>
        <authorList>
            <person name="Hosoyama A."/>
            <person name="Uohara A."/>
            <person name="Ohji S."/>
            <person name="Ichikawa N."/>
        </authorList>
    </citation>
    <scope>NUCLEOTIDE SEQUENCE [LARGE SCALE GENOMIC DNA]</scope>
    <source>
        <strain evidence="1 2">NBRC 109752</strain>
    </source>
</reference>
<accession>A0A512RJ64</accession>
<evidence type="ECO:0000313" key="2">
    <source>
        <dbReference type="Proteomes" id="UP000321436"/>
    </source>
</evidence>
<keyword evidence="2" id="KW-1185">Reference proteome</keyword>
<protein>
    <submittedName>
        <fullName evidence="1">Uncharacterized protein</fullName>
    </submittedName>
</protein>